<dbReference type="InterPro" id="IPR003661">
    <property type="entry name" value="HisK_dim/P_dom"/>
</dbReference>
<dbReference type="CDD" id="cd00075">
    <property type="entry name" value="HATPase"/>
    <property type="match status" value="1"/>
</dbReference>
<dbReference type="RefSeq" id="WP_093524557.1">
    <property type="nucleotide sequence ID" value="NZ_FOIJ01000015.1"/>
</dbReference>
<sequence>MSGTAHVLAGGGEMGALMRAFDWSQTPLGPVAGWPPALRTSVSTMLASPYPAALFWGEAYVLLYNDAFRPVFGTKHPAALGVPVEQALSESWGVLGPMLEQVRTSRQASYTQEQILFLERRGFPEECFVSWSYIPTQDEAGHFAGIFILASETTRQTLAERRMRAIRELSIRTALEKSVEGVFQAVQSLLAQPRADLPFSLLYAVESRGGPHARLVSCTGLEQGSAPAPARLNLADGPVWPVQEVVRSGQPVLLEDLGTRFGALEVGPWPEPVARALAMPLSWESSGETTAVLVAGLSPRLALDEDYREFLQLLARQVAAEVARVRAYEEAKQRAEQLQTLDEAKTAFFSNISHELRTPLTLMLGPLEDALADGQEALPPRHRERISLVHRSGGRLLKLVNTLLDFSRLEAGRAKAVYQATDLPHFTAELVSHFESAIRRAGLKLSVELPALPGPVWVDREAWEKVVFNLLSNALKYTFEGGICVTLRAEGPEAVLSVRDSGTGIPQEVLPHLFERFLRVEGARARSHEGSGIGLSLVQELVTLHGGHIAVDSVLGQGSTFTVRVPFGKEHLPREHLRTEGSGPASPELAVPYLEEALGWLKEPAPLPAPLPAAPPEAAPAARVLVVDDNADMRAYITGLLQPAFEVEAVADGMEALEALRARPPELILSDVMLPRLGGFGLLREVRARAEWKAVPFIMLSARAGEESSVEGLEAGADDYLVKPFSARELLARVRSNLEMAHLRREAAVREASALSLQEAVHARDDFLSVASHELKTPLAALRLQTEALERTLPAEVRAQVGERFFAVRRQTQRLAGLIETMLDISLVATGRLQLKPEPLDLAALVADGVAQQREEMARQGCSLTLESAASLPGRLDAMRMGQLVQNLLSNAIKYGAGKPVEVRLKQVGPCARLEVVDHGLGVASENRARIFNRFERAVPVRHYGGLGLGLWVSRQVVEAHGGAITVTDTPGGGATFTVELPLDAPALKPPGKG</sequence>
<dbReference type="Pfam" id="PF13185">
    <property type="entry name" value="GAF_2"/>
    <property type="match status" value="1"/>
</dbReference>
<evidence type="ECO:0000256" key="3">
    <source>
        <dbReference type="ARBA" id="ARBA00022553"/>
    </source>
</evidence>
<dbReference type="Gene3D" id="3.30.565.10">
    <property type="entry name" value="Histidine kinase-like ATPase, C-terminal domain"/>
    <property type="match status" value="2"/>
</dbReference>
<keyword evidence="4" id="KW-0808">Transferase</keyword>
<dbReference type="Pfam" id="PF02518">
    <property type="entry name" value="HATPase_c"/>
    <property type="match status" value="2"/>
</dbReference>
<feature type="domain" description="Histidine kinase" evidence="10">
    <location>
        <begin position="351"/>
        <end position="569"/>
    </location>
</feature>
<dbReference type="InterPro" id="IPR003018">
    <property type="entry name" value="GAF"/>
</dbReference>
<dbReference type="Proteomes" id="UP000199181">
    <property type="component" value="Unassembled WGS sequence"/>
</dbReference>
<evidence type="ECO:0000313" key="13">
    <source>
        <dbReference type="Proteomes" id="UP000199181"/>
    </source>
</evidence>
<keyword evidence="5" id="KW-0547">Nucleotide-binding</keyword>
<reference evidence="13" key="1">
    <citation type="submission" date="2016-10" db="EMBL/GenBank/DDBJ databases">
        <authorList>
            <person name="Varghese N."/>
            <person name="Submissions S."/>
        </authorList>
    </citation>
    <scope>NUCLEOTIDE SEQUENCE [LARGE SCALE GENOMIC DNA]</scope>
    <source>
        <strain evidence="13">DSM 16858</strain>
    </source>
</reference>
<dbReference type="InterPro" id="IPR005467">
    <property type="entry name" value="His_kinase_dom"/>
</dbReference>
<dbReference type="FunFam" id="1.10.287.130:FF:000045">
    <property type="entry name" value="Two-component system sensor histidine kinase/response regulator"/>
    <property type="match status" value="1"/>
</dbReference>
<keyword evidence="8" id="KW-0902">Two-component regulatory system</keyword>
<dbReference type="SMART" id="SM00448">
    <property type="entry name" value="REC"/>
    <property type="match status" value="1"/>
</dbReference>
<keyword evidence="6 12" id="KW-0418">Kinase</keyword>
<dbReference type="SUPFAM" id="SSF55781">
    <property type="entry name" value="GAF domain-like"/>
    <property type="match status" value="1"/>
</dbReference>
<dbReference type="PANTHER" id="PTHR43547:SF2">
    <property type="entry name" value="HYBRID SIGNAL TRANSDUCTION HISTIDINE KINASE C"/>
    <property type="match status" value="1"/>
</dbReference>
<feature type="domain" description="Histidine kinase" evidence="10">
    <location>
        <begin position="770"/>
        <end position="985"/>
    </location>
</feature>
<dbReference type="Pfam" id="PF00512">
    <property type="entry name" value="HisKA"/>
    <property type="match status" value="2"/>
</dbReference>
<dbReference type="CDD" id="cd17574">
    <property type="entry name" value="REC_OmpR"/>
    <property type="match status" value="1"/>
</dbReference>
<dbReference type="InterPro" id="IPR003594">
    <property type="entry name" value="HATPase_dom"/>
</dbReference>
<evidence type="ECO:0000256" key="7">
    <source>
        <dbReference type="ARBA" id="ARBA00022840"/>
    </source>
</evidence>
<evidence type="ECO:0000259" key="10">
    <source>
        <dbReference type="PROSITE" id="PS50109"/>
    </source>
</evidence>
<dbReference type="GO" id="GO:0005524">
    <property type="term" value="F:ATP binding"/>
    <property type="evidence" value="ECO:0007669"/>
    <property type="project" value="UniProtKB-KW"/>
</dbReference>
<dbReference type="SMART" id="SM00065">
    <property type="entry name" value="GAF"/>
    <property type="match status" value="1"/>
</dbReference>
<evidence type="ECO:0000256" key="6">
    <source>
        <dbReference type="ARBA" id="ARBA00022777"/>
    </source>
</evidence>
<dbReference type="PRINTS" id="PR00344">
    <property type="entry name" value="BCTRLSENSOR"/>
</dbReference>
<protein>
    <recommendedName>
        <fullName evidence="2">histidine kinase</fullName>
        <ecNumber evidence="2">2.7.13.3</ecNumber>
    </recommendedName>
</protein>
<dbReference type="InterPro" id="IPR029016">
    <property type="entry name" value="GAF-like_dom_sf"/>
</dbReference>
<comment type="catalytic activity">
    <reaction evidence="1">
        <text>ATP + protein L-histidine = ADP + protein N-phospho-L-histidine.</text>
        <dbReference type="EC" id="2.7.13.3"/>
    </reaction>
</comment>
<dbReference type="PROSITE" id="PS50110">
    <property type="entry name" value="RESPONSE_REGULATORY"/>
    <property type="match status" value="1"/>
</dbReference>
<dbReference type="InterPro" id="IPR001789">
    <property type="entry name" value="Sig_transdc_resp-reg_receiver"/>
</dbReference>
<dbReference type="InterPro" id="IPR011006">
    <property type="entry name" value="CheY-like_superfamily"/>
</dbReference>
<accession>A0A1I0KUZ8</accession>
<keyword evidence="3 9" id="KW-0597">Phosphoprotein</keyword>
<name>A0A1I0KUZ8_9BACT</name>
<dbReference type="Gene3D" id="1.10.287.130">
    <property type="match status" value="2"/>
</dbReference>
<dbReference type="PROSITE" id="PS50109">
    <property type="entry name" value="HIS_KIN"/>
    <property type="match status" value="2"/>
</dbReference>
<dbReference type="PANTHER" id="PTHR43547">
    <property type="entry name" value="TWO-COMPONENT HISTIDINE KINASE"/>
    <property type="match status" value="1"/>
</dbReference>
<keyword evidence="13" id="KW-1185">Reference proteome</keyword>
<dbReference type="Gene3D" id="3.30.450.20">
    <property type="entry name" value="PAS domain"/>
    <property type="match status" value="1"/>
</dbReference>
<proteinExistence type="predicted"/>
<feature type="domain" description="Response regulatory" evidence="11">
    <location>
        <begin position="623"/>
        <end position="738"/>
    </location>
</feature>
<dbReference type="SUPFAM" id="SSF55874">
    <property type="entry name" value="ATPase domain of HSP90 chaperone/DNA topoisomerase II/histidine kinase"/>
    <property type="match status" value="2"/>
</dbReference>
<dbReference type="EC" id="2.7.13.3" evidence="2"/>
<evidence type="ECO:0000256" key="4">
    <source>
        <dbReference type="ARBA" id="ARBA00022679"/>
    </source>
</evidence>
<organism evidence="12 13">
    <name type="scientific">Stigmatella erecta</name>
    <dbReference type="NCBI Taxonomy" id="83460"/>
    <lineage>
        <taxon>Bacteria</taxon>
        <taxon>Pseudomonadati</taxon>
        <taxon>Myxococcota</taxon>
        <taxon>Myxococcia</taxon>
        <taxon>Myxococcales</taxon>
        <taxon>Cystobacterineae</taxon>
        <taxon>Archangiaceae</taxon>
        <taxon>Stigmatella</taxon>
    </lineage>
</organism>
<dbReference type="SMART" id="SM00387">
    <property type="entry name" value="HATPase_c"/>
    <property type="match status" value="2"/>
</dbReference>
<gene>
    <name evidence="12" type="ORF">SAMN05443639_11529</name>
</gene>
<dbReference type="Gene3D" id="3.40.50.2300">
    <property type="match status" value="1"/>
</dbReference>
<dbReference type="FunFam" id="3.30.565.10:FF:000037">
    <property type="entry name" value="Hybrid sensor histidine kinase/response regulator"/>
    <property type="match status" value="1"/>
</dbReference>
<dbReference type="CDD" id="cd00082">
    <property type="entry name" value="HisKA"/>
    <property type="match status" value="2"/>
</dbReference>
<evidence type="ECO:0000256" key="1">
    <source>
        <dbReference type="ARBA" id="ARBA00000085"/>
    </source>
</evidence>
<feature type="modified residue" description="4-aspartylphosphate" evidence="9">
    <location>
        <position position="671"/>
    </location>
</feature>
<evidence type="ECO:0000313" key="12">
    <source>
        <dbReference type="EMBL" id="SEU30014.1"/>
    </source>
</evidence>
<evidence type="ECO:0000256" key="2">
    <source>
        <dbReference type="ARBA" id="ARBA00012438"/>
    </source>
</evidence>
<evidence type="ECO:0000256" key="5">
    <source>
        <dbReference type="ARBA" id="ARBA00022741"/>
    </source>
</evidence>
<keyword evidence="7" id="KW-0067">ATP-binding</keyword>
<dbReference type="EMBL" id="FOIJ01000015">
    <property type="protein sequence ID" value="SEU30014.1"/>
    <property type="molecule type" value="Genomic_DNA"/>
</dbReference>
<evidence type="ECO:0000259" key="11">
    <source>
        <dbReference type="PROSITE" id="PS50110"/>
    </source>
</evidence>
<dbReference type="SUPFAM" id="SSF47384">
    <property type="entry name" value="Homodimeric domain of signal transducing histidine kinase"/>
    <property type="match status" value="2"/>
</dbReference>
<dbReference type="Gene3D" id="3.30.450.40">
    <property type="match status" value="1"/>
</dbReference>
<dbReference type="InterPro" id="IPR036890">
    <property type="entry name" value="HATPase_C_sf"/>
</dbReference>
<dbReference type="SUPFAM" id="SSF52172">
    <property type="entry name" value="CheY-like"/>
    <property type="match status" value="1"/>
</dbReference>
<dbReference type="InterPro" id="IPR036097">
    <property type="entry name" value="HisK_dim/P_sf"/>
</dbReference>
<dbReference type="AlphaFoldDB" id="A0A1I0KUZ8"/>
<dbReference type="GO" id="GO:0000155">
    <property type="term" value="F:phosphorelay sensor kinase activity"/>
    <property type="evidence" value="ECO:0007669"/>
    <property type="project" value="InterPro"/>
</dbReference>
<dbReference type="Pfam" id="PF00072">
    <property type="entry name" value="Response_reg"/>
    <property type="match status" value="1"/>
</dbReference>
<dbReference type="SMART" id="SM00388">
    <property type="entry name" value="HisKA"/>
    <property type="match status" value="2"/>
</dbReference>
<evidence type="ECO:0000256" key="9">
    <source>
        <dbReference type="PROSITE-ProRule" id="PRU00169"/>
    </source>
</evidence>
<dbReference type="InterPro" id="IPR004358">
    <property type="entry name" value="Sig_transdc_His_kin-like_C"/>
</dbReference>
<evidence type="ECO:0000256" key="8">
    <source>
        <dbReference type="ARBA" id="ARBA00023012"/>
    </source>
</evidence>